<gene>
    <name evidence="1" type="ORF">SDC9_189685</name>
</gene>
<accession>A0A645HVA4</accession>
<protein>
    <submittedName>
        <fullName evidence="1">Uncharacterized protein</fullName>
    </submittedName>
</protein>
<organism evidence="1">
    <name type="scientific">bioreactor metagenome</name>
    <dbReference type="NCBI Taxonomy" id="1076179"/>
    <lineage>
        <taxon>unclassified sequences</taxon>
        <taxon>metagenomes</taxon>
        <taxon>ecological metagenomes</taxon>
    </lineage>
</organism>
<dbReference type="AlphaFoldDB" id="A0A645HVA4"/>
<sequence>MISGKGNPNSEEFAEKIGILYSLAYAVRMMPRKGYTPEGYFEYKV</sequence>
<proteinExistence type="predicted"/>
<dbReference type="EMBL" id="VSSQ01099649">
    <property type="protein sequence ID" value="MPN42129.1"/>
    <property type="molecule type" value="Genomic_DNA"/>
</dbReference>
<name>A0A645HVA4_9ZZZZ</name>
<reference evidence="1" key="1">
    <citation type="submission" date="2019-08" db="EMBL/GenBank/DDBJ databases">
        <authorList>
            <person name="Kucharzyk K."/>
            <person name="Murdoch R.W."/>
            <person name="Higgins S."/>
            <person name="Loffler F."/>
        </authorList>
    </citation>
    <scope>NUCLEOTIDE SEQUENCE</scope>
</reference>
<dbReference type="InterPro" id="IPR011256">
    <property type="entry name" value="Reg_factor_effector_dom_sf"/>
</dbReference>
<dbReference type="Gene3D" id="3.20.80.10">
    <property type="entry name" value="Regulatory factor, effector binding domain"/>
    <property type="match status" value="1"/>
</dbReference>
<evidence type="ECO:0000313" key="1">
    <source>
        <dbReference type="EMBL" id="MPN42129.1"/>
    </source>
</evidence>
<comment type="caution">
    <text evidence="1">The sequence shown here is derived from an EMBL/GenBank/DDBJ whole genome shotgun (WGS) entry which is preliminary data.</text>
</comment>